<evidence type="ECO:0000256" key="1">
    <source>
        <dbReference type="ARBA" id="ARBA00008984"/>
    </source>
</evidence>
<name>A0ABU1DB15_9HYPH</name>
<reference evidence="3" key="1">
    <citation type="submission" date="2020-10" db="EMBL/GenBank/DDBJ databases">
        <authorList>
            <person name="Abbas A."/>
            <person name="Razzaq R."/>
            <person name="Waqas M."/>
            <person name="Abbas N."/>
            <person name="Nielsen T.K."/>
            <person name="Hansen L.H."/>
            <person name="Hussain S."/>
            <person name="Shahid M."/>
        </authorList>
    </citation>
    <scope>NUCLEOTIDE SEQUENCE</scope>
    <source>
        <strain evidence="3">S14</strain>
    </source>
</reference>
<protein>
    <submittedName>
        <fullName evidence="3">Sulfurtransferase TusA family protein</fullName>
    </submittedName>
</protein>
<evidence type="ECO:0000313" key="3">
    <source>
        <dbReference type="EMBL" id="MDR4305307.1"/>
    </source>
</evidence>
<dbReference type="EMBL" id="JADBEO010000002">
    <property type="protein sequence ID" value="MDR4305307.1"/>
    <property type="molecule type" value="Genomic_DNA"/>
</dbReference>
<comment type="similarity">
    <text evidence="1">Belongs to the sulfur carrier protein TusA family.</text>
</comment>
<comment type="caution">
    <text evidence="3">The sequence shown here is derived from an EMBL/GenBank/DDBJ whole genome shotgun (WGS) entry which is preliminary data.</text>
</comment>
<gene>
    <name evidence="3" type="ORF">IHQ68_01555</name>
</gene>
<keyword evidence="4" id="KW-1185">Reference proteome</keyword>
<dbReference type="SUPFAM" id="SSF64307">
    <property type="entry name" value="SirA-like"/>
    <property type="match status" value="1"/>
</dbReference>
<dbReference type="InterPro" id="IPR036868">
    <property type="entry name" value="TusA-like_sf"/>
</dbReference>
<dbReference type="CDD" id="cd00291">
    <property type="entry name" value="SirA_YedF_YeeD"/>
    <property type="match status" value="1"/>
</dbReference>
<evidence type="ECO:0000313" key="4">
    <source>
        <dbReference type="Proteomes" id="UP001181622"/>
    </source>
</evidence>
<dbReference type="PROSITE" id="PS01148">
    <property type="entry name" value="UPF0033"/>
    <property type="match status" value="1"/>
</dbReference>
<dbReference type="PANTHER" id="PTHR33279:SF6">
    <property type="entry name" value="SULFUR CARRIER PROTEIN YEDF-RELATED"/>
    <property type="match status" value="1"/>
</dbReference>
<proteinExistence type="inferred from homology"/>
<dbReference type="Pfam" id="PF01206">
    <property type="entry name" value="TusA"/>
    <property type="match status" value="1"/>
</dbReference>
<organism evidence="3 4">
    <name type="scientific">Chelatococcus sambhunathii</name>
    <dbReference type="NCBI Taxonomy" id="363953"/>
    <lineage>
        <taxon>Bacteria</taxon>
        <taxon>Pseudomonadati</taxon>
        <taxon>Pseudomonadota</taxon>
        <taxon>Alphaproteobacteria</taxon>
        <taxon>Hyphomicrobiales</taxon>
        <taxon>Chelatococcaceae</taxon>
        <taxon>Chelatococcus</taxon>
    </lineage>
</organism>
<feature type="domain" description="UPF0033" evidence="2">
    <location>
        <begin position="4"/>
        <end position="28"/>
    </location>
</feature>
<evidence type="ECO:0000259" key="2">
    <source>
        <dbReference type="PROSITE" id="PS01148"/>
    </source>
</evidence>
<dbReference type="PANTHER" id="PTHR33279">
    <property type="entry name" value="SULFUR CARRIER PROTEIN YEDF-RELATED"/>
    <property type="match status" value="1"/>
</dbReference>
<dbReference type="RefSeq" id="WP_309388355.1">
    <property type="nucleotide sequence ID" value="NZ_JADBEO010000002.1"/>
</dbReference>
<dbReference type="Proteomes" id="UP001181622">
    <property type="component" value="Unassembled WGS sequence"/>
</dbReference>
<accession>A0ABU1DB15</accession>
<dbReference type="Gene3D" id="3.30.110.40">
    <property type="entry name" value="TusA-like domain"/>
    <property type="match status" value="1"/>
</dbReference>
<sequence>MKSLDLRGLRCPLPVLKTRKALGALEAGESIEVTSDDPLAAVDIPNLLRESGDELVATQPTERSGVRFVIRKGRRDPFAVSRREDA</sequence>
<dbReference type="InterPro" id="IPR001455">
    <property type="entry name" value="TusA-like"/>
</dbReference>